<dbReference type="EMBL" id="CP013232">
    <property type="protein sequence ID" value="AMO94389.1"/>
    <property type="molecule type" value="Genomic_DNA"/>
</dbReference>
<protein>
    <recommendedName>
        <fullName evidence="2">ABC-three component systems C-terminal domain-containing protein</fullName>
    </recommendedName>
</protein>
<keyword evidence="1" id="KW-1133">Transmembrane helix</keyword>
<feature type="transmembrane region" description="Helical" evidence="1">
    <location>
        <begin position="12"/>
        <end position="37"/>
    </location>
</feature>
<dbReference type="PATRIC" id="fig|158899.10.peg.1695"/>
<dbReference type="AlphaFoldDB" id="A0A127P991"/>
<reference evidence="3 4" key="1">
    <citation type="submission" date="2015-11" db="EMBL/GenBank/DDBJ databases">
        <title>Exploring the genomic traits of fungus-feeding bacterial genus Collimonas.</title>
        <authorList>
            <person name="Song C."/>
            <person name="Schmidt R."/>
            <person name="de Jager V."/>
            <person name="Krzyzanowska D."/>
            <person name="Jongedijk E."/>
            <person name="Cankar K."/>
            <person name="Beekwilder J."/>
            <person name="van Veen A."/>
            <person name="de Boer W."/>
            <person name="van Veen J.A."/>
            <person name="Garbeva P."/>
        </authorList>
    </citation>
    <scope>NUCLEOTIDE SEQUENCE [LARGE SCALE GENOMIC DNA]</scope>
    <source>
        <strain evidence="3 4">Ter6</strain>
    </source>
</reference>
<dbReference type="InterPro" id="IPR046913">
    <property type="entry name" value="ABC-3C_CTD7"/>
</dbReference>
<keyword evidence="1" id="KW-0472">Membrane</keyword>
<proteinExistence type="predicted"/>
<dbReference type="Pfam" id="PF20283">
    <property type="entry name" value="CTD7"/>
    <property type="match status" value="1"/>
</dbReference>
<keyword evidence="1" id="KW-0812">Transmembrane</keyword>
<evidence type="ECO:0000313" key="4">
    <source>
        <dbReference type="Proteomes" id="UP000072421"/>
    </source>
</evidence>
<accession>A0A127P991</accession>
<evidence type="ECO:0000313" key="3">
    <source>
        <dbReference type="EMBL" id="AMO94389.1"/>
    </source>
</evidence>
<feature type="domain" description="ABC-three component systems C-terminal" evidence="2">
    <location>
        <begin position="273"/>
        <end position="396"/>
    </location>
</feature>
<gene>
    <name evidence="3" type="ORF">CFter6_1687</name>
</gene>
<name>A0A127P991_9BURK</name>
<evidence type="ECO:0000256" key="1">
    <source>
        <dbReference type="SAM" id="Phobius"/>
    </source>
</evidence>
<sequence length="410" mass="45868">MRGRREKMTQPSVSTFGAGASMVGYLYQVRIALLWAIRRSRVSDFTVSIETLDDVSFEVDGEPAAVLQAKHSLNAAASLTDFSPELWKTLRVWMVGLASGEVPLDTARFLIATADAPPGSACAAMGISPERDIAEAAKRLKHAAVTSSNNDLKSAFDAYLTLGEAEREHLLSRIYVVPTQPDAAAILEQLQAELYHVSLHHQDLSVQMLEGWWFKRVLNELVHPDGGIPRAEIDAQISEIQESLKPDSLPIDEELDALMVALDQLPEFSTRPFYKQVELVGGSQLRIRNAITSYLQAFRQRSAWTRHDLLFDADLQKYDKRLHAEWELQYAQVCDELGPNATETAMTRAGRAILKWAEDAHLPIRFGVNVPWVCRGSLHMLAEDRRLGWHPEFETRLKAIFDAPVEGKTA</sequence>
<evidence type="ECO:0000259" key="2">
    <source>
        <dbReference type="Pfam" id="PF20283"/>
    </source>
</evidence>
<dbReference type="Proteomes" id="UP000072421">
    <property type="component" value="Chromosome"/>
</dbReference>
<organism evidence="3">
    <name type="scientific">Collimonas fungivorans</name>
    <dbReference type="NCBI Taxonomy" id="158899"/>
    <lineage>
        <taxon>Bacteria</taxon>
        <taxon>Pseudomonadati</taxon>
        <taxon>Pseudomonadota</taxon>
        <taxon>Betaproteobacteria</taxon>
        <taxon>Burkholderiales</taxon>
        <taxon>Oxalobacteraceae</taxon>
        <taxon>Collimonas</taxon>
    </lineage>
</organism>